<proteinExistence type="predicted"/>
<sequence>MAIDIDLLRRDLENYFGTEAFAGFPMALTELERIQKCSDEELIRTAQKNGFNPEKYENN</sequence>
<evidence type="ECO:0000313" key="1">
    <source>
        <dbReference type="EMBL" id="SCP95345.1"/>
    </source>
</evidence>
<dbReference type="OrthoDB" id="2056253at2"/>
<dbReference type="RefSeq" id="WP_091229529.1">
    <property type="nucleotide sequence ID" value="NZ_FMKA01000001.1"/>
</dbReference>
<reference evidence="1 2" key="1">
    <citation type="submission" date="2016-09" db="EMBL/GenBank/DDBJ databases">
        <authorList>
            <person name="Capua I."/>
            <person name="De Benedictis P."/>
            <person name="Joannis T."/>
            <person name="Lombin L.H."/>
            <person name="Cattoli G."/>
        </authorList>
    </citation>
    <scope>NUCLEOTIDE SEQUENCE [LARGE SCALE GENOMIC DNA]</scope>
    <source>
        <strain evidence="1 2">GluBS11</strain>
    </source>
</reference>
<organism evidence="1 2">
    <name type="scientific">Anaerobium acetethylicum</name>
    <dbReference type="NCBI Taxonomy" id="1619234"/>
    <lineage>
        <taxon>Bacteria</taxon>
        <taxon>Bacillati</taxon>
        <taxon>Bacillota</taxon>
        <taxon>Clostridia</taxon>
        <taxon>Lachnospirales</taxon>
        <taxon>Lachnospiraceae</taxon>
        <taxon>Anaerobium</taxon>
    </lineage>
</organism>
<name>A0A1D3TPM5_9FIRM</name>
<dbReference type="EMBL" id="FMKA01000001">
    <property type="protein sequence ID" value="SCP95345.1"/>
    <property type="molecule type" value="Genomic_DNA"/>
</dbReference>
<dbReference type="Proteomes" id="UP000199315">
    <property type="component" value="Unassembled WGS sequence"/>
</dbReference>
<dbReference type="STRING" id="1619234.SAMN05421730_1001493"/>
<evidence type="ECO:0000313" key="2">
    <source>
        <dbReference type="Proteomes" id="UP000199315"/>
    </source>
</evidence>
<protein>
    <submittedName>
        <fullName evidence="1">Uncharacterized protein</fullName>
    </submittedName>
</protein>
<dbReference type="AlphaFoldDB" id="A0A1D3TPM5"/>
<gene>
    <name evidence="1" type="ORF">SAMN05421730_1001493</name>
</gene>
<accession>A0A1D3TPM5</accession>
<keyword evidence="2" id="KW-1185">Reference proteome</keyword>